<keyword evidence="2" id="KW-0472">Membrane</keyword>
<comment type="caution">
    <text evidence="3">The sequence shown here is derived from an EMBL/GenBank/DDBJ whole genome shotgun (WGS) entry which is preliminary data.</text>
</comment>
<evidence type="ECO:0000256" key="2">
    <source>
        <dbReference type="SAM" id="Phobius"/>
    </source>
</evidence>
<feature type="compositionally biased region" description="Pro residues" evidence="1">
    <location>
        <begin position="75"/>
        <end position="87"/>
    </location>
</feature>
<keyword evidence="2" id="KW-1133">Transmembrane helix</keyword>
<feature type="compositionally biased region" description="Low complexity" evidence="1">
    <location>
        <begin position="88"/>
        <end position="103"/>
    </location>
</feature>
<evidence type="ECO:0000313" key="4">
    <source>
        <dbReference type="Proteomes" id="UP000598360"/>
    </source>
</evidence>
<evidence type="ECO:0000256" key="1">
    <source>
        <dbReference type="SAM" id="MobiDB-lite"/>
    </source>
</evidence>
<gene>
    <name evidence="3" type="ORF">IQ251_11285</name>
</gene>
<protein>
    <submittedName>
        <fullName evidence="3">Uncharacterized protein</fullName>
    </submittedName>
</protein>
<evidence type="ECO:0000313" key="3">
    <source>
        <dbReference type="EMBL" id="MBE9375024.1"/>
    </source>
</evidence>
<proteinExistence type="predicted"/>
<dbReference type="RefSeq" id="WP_193928469.1">
    <property type="nucleotide sequence ID" value="NZ_JADEYC010000018.1"/>
</dbReference>
<reference evidence="3" key="1">
    <citation type="submission" date="2020-10" db="EMBL/GenBank/DDBJ databases">
        <title>Diversity and distribution of actinomycetes associated with coral in the coast of Hainan.</title>
        <authorList>
            <person name="Li F."/>
        </authorList>
    </citation>
    <scope>NUCLEOTIDE SEQUENCE</scope>
    <source>
        <strain evidence="3">HNM0983</strain>
    </source>
</reference>
<organism evidence="3 4">
    <name type="scientific">Saccharopolyspora montiporae</name>
    <dbReference type="NCBI Taxonomy" id="2781240"/>
    <lineage>
        <taxon>Bacteria</taxon>
        <taxon>Bacillati</taxon>
        <taxon>Actinomycetota</taxon>
        <taxon>Actinomycetes</taxon>
        <taxon>Pseudonocardiales</taxon>
        <taxon>Pseudonocardiaceae</taxon>
        <taxon>Saccharopolyspora</taxon>
    </lineage>
</organism>
<dbReference type="Proteomes" id="UP000598360">
    <property type="component" value="Unassembled WGS sequence"/>
</dbReference>
<feature type="compositionally biased region" description="Low complexity" evidence="1">
    <location>
        <begin position="46"/>
        <end position="74"/>
    </location>
</feature>
<sequence length="103" mass="11520">MAIPLLVFVLFLLVAGFVALVSWLVVRSKRTGPQAYGQSMPPHGWQQGFQQAPPGFQQPPQGFQSPQAPQQVPGWPQPYQQPQPQQPQPQQGWGQPPQQDRGW</sequence>
<dbReference type="AlphaFoldDB" id="A0A929G065"/>
<dbReference type="EMBL" id="JADEYC010000018">
    <property type="protein sequence ID" value="MBE9375024.1"/>
    <property type="molecule type" value="Genomic_DNA"/>
</dbReference>
<keyword evidence="4" id="KW-1185">Reference proteome</keyword>
<feature type="transmembrane region" description="Helical" evidence="2">
    <location>
        <begin position="6"/>
        <end position="26"/>
    </location>
</feature>
<feature type="region of interest" description="Disordered" evidence="1">
    <location>
        <begin position="32"/>
        <end position="103"/>
    </location>
</feature>
<keyword evidence="2" id="KW-0812">Transmembrane</keyword>
<accession>A0A929G065</accession>
<name>A0A929G065_9PSEU</name>